<accession>A0A369UPD6</accession>
<keyword evidence="3" id="KW-1185">Reference proteome</keyword>
<protein>
    <submittedName>
        <fullName evidence="2">Uncharacterized protein</fullName>
    </submittedName>
</protein>
<evidence type="ECO:0000313" key="2">
    <source>
        <dbReference type="EMBL" id="RDD81578.1"/>
    </source>
</evidence>
<feature type="transmembrane region" description="Helical" evidence="1">
    <location>
        <begin position="12"/>
        <end position="32"/>
    </location>
</feature>
<dbReference type="EMBL" id="QQAH01000009">
    <property type="protein sequence ID" value="RDD81578.1"/>
    <property type="molecule type" value="Genomic_DNA"/>
</dbReference>
<keyword evidence="1" id="KW-1133">Transmembrane helix</keyword>
<proteinExistence type="predicted"/>
<comment type="caution">
    <text evidence="2">The sequence shown here is derived from an EMBL/GenBank/DDBJ whole genome shotgun (WGS) entry which is preliminary data.</text>
</comment>
<dbReference type="RefSeq" id="WP_114845449.1">
    <property type="nucleotide sequence ID" value="NZ_JBHSPE010000005.1"/>
</dbReference>
<feature type="transmembrane region" description="Helical" evidence="1">
    <location>
        <begin position="123"/>
        <end position="149"/>
    </location>
</feature>
<feature type="transmembrane region" description="Helical" evidence="1">
    <location>
        <begin position="44"/>
        <end position="69"/>
    </location>
</feature>
<keyword evidence="1" id="KW-0812">Transmembrane</keyword>
<name>A0A369UPD6_9GAMM</name>
<dbReference type="Proteomes" id="UP000253782">
    <property type="component" value="Unassembled WGS sequence"/>
</dbReference>
<organism evidence="2 3">
    <name type="scientific">Dyella tabacisoli</name>
    <dbReference type="NCBI Taxonomy" id="2282381"/>
    <lineage>
        <taxon>Bacteria</taxon>
        <taxon>Pseudomonadati</taxon>
        <taxon>Pseudomonadota</taxon>
        <taxon>Gammaproteobacteria</taxon>
        <taxon>Lysobacterales</taxon>
        <taxon>Rhodanobacteraceae</taxon>
        <taxon>Dyella</taxon>
    </lineage>
</organism>
<dbReference type="AlphaFoldDB" id="A0A369UPD6"/>
<sequence length="306" mass="32725">MNQELARPSGLSYQIAGAAVLAELLLLAKWLLTIALRGVTPEELIASAVSWLPTLLTSMAVVFVLAQSMLDRRAVQKVDSVWAFAGRFGLLYLVFFFVLNGLIKTGLGWLGSAMANNTYSGVYAAFLAVRWVISLFSGWLALSGCLHMFRDRITYAPAVVLVPQRARASLLFAALYLVCLLSGVQAVMLALLPGEAGFFYGWSGLAVLVPLGLCVLLTWAGAWKGMRGYAGPIRVRRLTLAALLSLVCQSLLGGLLFLVGVLMGSSDLSAMIVVTLLVLASLFPIAWGFSRLLGGPSVRVSARAVV</sequence>
<feature type="transmembrane region" description="Helical" evidence="1">
    <location>
        <begin position="240"/>
        <end position="262"/>
    </location>
</feature>
<keyword evidence="1" id="KW-0472">Membrane</keyword>
<feature type="transmembrane region" description="Helical" evidence="1">
    <location>
        <begin position="170"/>
        <end position="192"/>
    </location>
</feature>
<feature type="transmembrane region" description="Helical" evidence="1">
    <location>
        <begin position="268"/>
        <end position="289"/>
    </location>
</feature>
<evidence type="ECO:0000256" key="1">
    <source>
        <dbReference type="SAM" id="Phobius"/>
    </source>
</evidence>
<evidence type="ECO:0000313" key="3">
    <source>
        <dbReference type="Proteomes" id="UP000253782"/>
    </source>
</evidence>
<gene>
    <name evidence="2" type="ORF">DVJ77_10405</name>
</gene>
<reference evidence="2 3" key="1">
    <citation type="submission" date="2018-07" db="EMBL/GenBank/DDBJ databases">
        <title>Dyella tabacisoli L4-6T, whole genome shotgun sequence.</title>
        <authorList>
            <person name="Zhou X.-K."/>
            <person name="Li W.-J."/>
            <person name="Duan Y.-Q."/>
        </authorList>
    </citation>
    <scope>NUCLEOTIDE SEQUENCE [LARGE SCALE GENOMIC DNA]</scope>
    <source>
        <strain evidence="2 3">L4-6</strain>
    </source>
</reference>
<feature type="transmembrane region" description="Helical" evidence="1">
    <location>
        <begin position="81"/>
        <end position="103"/>
    </location>
</feature>
<feature type="transmembrane region" description="Helical" evidence="1">
    <location>
        <begin position="198"/>
        <end position="219"/>
    </location>
</feature>